<evidence type="ECO:0000256" key="1">
    <source>
        <dbReference type="ARBA" id="ARBA00022741"/>
    </source>
</evidence>
<keyword evidence="7" id="KW-1185">Reference proteome</keyword>
<feature type="transmembrane region" description="Helical" evidence="4">
    <location>
        <begin position="257"/>
        <end position="280"/>
    </location>
</feature>
<dbReference type="Proteomes" id="UP001141552">
    <property type="component" value="Unassembled WGS sequence"/>
</dbReference>
<evidence type="ECO:0000256" key="3">
    <source>
        <dbReference type="PROSITE-ProRule" id="PRU10141"/>
    </source>
</evidence>
<evidence type="ECO:0000256" key="2">
    <source>
        <dbReference type="ARBA" id="ARBA00022840"/>
    </source>
</evidence>
<organism evidence="6 7">
    <name type="scientific">Turnera subulata</name>
    <dbReference type="NCBI Taxonomy" id="218843"/>
    <lineage>
        <taxon>Eukaryota</taxon>
        <taxon>Viridiplantae</taxon>
        <taxon>Streptophyta</taxon>
        <taxon>Embryophyta</taxon>
        <taxon>Tracheophyta</taxon>
        <taxon>Spermatophyta</taxon>
        <taxon>Magnoliopsida</taxon>
        <taxon>eudicotyledons</taxon>
        <taxon>Gunneridae</taxon>
        <taxon>Pentapetalae</taxon>
        <taxon>rosids</taxon>
        <taxon>fabids</taxon>
        <taxon>Malpighiales</taxon>
        <taxon>Passifloraceae</taxon>
        <taxon>Turnera</taxon>
    </lineage>
</organism>
<dbReference type="SUPFAM" id="SSF56112">
    <property type="entry name" value="Protein kinase-like (PK-like)"/>
    <property type="match status" value="1"/>
</dbReference>
<proteinExistence type="predicted"/>
<protein>
    <recommendedName>
        <fullName evidence="8">Protein kinase domain-containing protein</fullName>
    </recommendedName>
</protein>
<keyword evidence="4" id="KW-0812">Transmembrane</keyword>
<feature type="binding site" evidence="3">
    <location>
        <position position="358"/>
    </location>
    <ligand>
        <name>ATP</name>
        <dbReference type="ChEBI" id="CHEBI:30616"/>
    </ligand>
</feature>
<dbReference type="PROSITE" id="PS00107">
    <property type="entry name" value="PROTEIN_KINASE_ATP"/>
    <property type="match status" value="1"/>
</dbReference>
<keyword evidence="1 3" id="KW-0547">Nucleotide-binding</keyword>
<reference evidence="6" key="1">
    <citation type="submission" date="2022-02" db="EMBL/GenBank/DDBJ databases">
        <authorList>
            <person name="Henning P.M."/>
            <person name="McCubbin A.G."/>
            <person name="Shore J.S."/>
        </authorList>
    </citation>
    <scope>NUCLEOTIDE SEQUENCE</scope>
    <source>
        <strain evidence="6">F60SS</strain>
        <tissue evidence="6">Leaves</tissue>
    </source>
</reference>
<keyword evidence="5" id="KW-0732">Signal</keyword>
<dbReference type="PANTHER" id="PTHR46008">
    <property type="entry name" value="LEAF RUST 10 DISEASE-RESISTANCE LOCUS RECEPTOR-LIKE PROTEIN KINASE-LIKE 1.4"/>
    <property type="match status" value="1"/>
</dbReference>
<keyword evidence="4" id="KW-0472">Membrane</keyword>
<dbReference type="GO" id="GO:0016301">
    <property type="term" value="F:kinase activity"/>
    <property type="evidence" value="ECO:0007669"/>
    <property type="project" value="TreeGrafter"/>
</dbReference>
<comment type="caution">
    <text evidence="6">The sequence shown here is derived from an EMBL/GenBank/DDBJ whole genome shotgun (WGS) entry which is preliminary data.</text>
</comment>
<name>A0A9Q0G7L5_9ROSI</name>
<dbReference type="EMBL" id="JAKUCV010002154">
    <property type="protein sequence ID" value="KAJ4843744.1"/>
    <property type="molecule type" value="Genomic_DNA"/>
</dbReference>
<evidence type="ECO:0008006" key="8">
    <source>
        <dbReference type="Google" id="ProtNLM"/>
    </source>
</evidence>
<sequence>MAPFFLSIIFSLFVPALLNKDGIEKSQFRNCPPFYCGNLGEIKFPFTNSTRPEYCGPFVIDDCNKVHPNVQLEKGGRWYELENISQANTLLINDKVFQKQLSSNSCESFNSFSLPSFPYLSLQIISNLTLLKCNPTAHAPSRLKYIKCNDLNIYYGTPNRSLPSIPLDGCSIIQLPVNLSKSNSDIFGLLTARFYLEVHDRSECYKCFLQHGNCLLNKTGNFQCFDPHEDSNNVTDPTKGDSALQDDKSDRSLKLSLGLSFGLGGLAAMMIISSSVIIIFRRYKESNTLRDRISITTTPDPSEPDLDGAIVCYGVPVFSYVELEEATQNFCTEKELGNGGYGTVYHGKLQDGKEVAIKRLHEHNYKRILKGAFHELIDHNLGYKSNEEVKRMTILVAELAFLCLQQDQEMRPSMIEVFEQLKKIEGQALQNLEDEHHFVEVSKSLENTHTTQAVPLLKNSSPPHTQNL</sequence>
<dbReference type="InterPro" id="IPR017441">
    <property type="entry name" value="Protein_kinase_ATP_BS"/>
</dbReference>
<dbReference type="OrthoDB" id="1743934at2759"/>
<feature type="chain" id="PRO_5040457195" description="Protein kinase domain-containing protein" evidence="5">
    <location>
        <begin position="19"/>
        <end position="468"/>
    </location>
</feature>
<dbReference type="GO" id="GO:0005524">
    <property type="term" value="F:ATP binding"/>
    <property type="evidence" value="ECO:0007669"/>
    <property type="project" value="UniProtKB-UniRule"/>
</dbReference>
<reference evidence="6" key="2">
    <citation type="journal article" date="2023" name="Plants (Basel)">
        <title>Annotation of the Turnera subulata (Passifloraceae) Draft Genome Reveals the S-Locus Evolved after the Divergence of Turneroideae from Passifloroideae in a Stepwise Manner.</title>
        <authorList>
            <person name="Henning P.M."/>
            <person name="Roalson E.H."/>
            <person name="Mir W."/>
            <person name="McCubbin A.G."/>
            <person name="Shore J.S."/>
        </authorList>
    </citation>
    <scope>NUCLEOTIDE SEQUENCE</scope>
    <source>
        <strain evidence="6">F60SS</strain>
    </source>
</reference>
<evidence type="ECO:0000256" key="4">
    <source>
        <dbReference type="SAM" id="Phobius"/>
    </source>
</evidence>
<feature type="signal peptide" evidence="5">
    <location>
        <begin position="1"/>
        <end position="18"/>
    </location>
</feature>
<dbReference type="Gene3D" id="3.30.200.20">
    <property type="entry name" value="Phosphorylase Kinase, domain 1"/>
    <property type="match status" value="1"/>
</dbReference>
<evidence type="ECO:0000313" key="6">
    <source>
        <dbReference type="EMBL" id="KAJ4843744.1"/>
    </source>
</evidence>
<evidence type="ECO:0000313" key="7">
    <source>
        <dbReference type="Proteomes" id="UP001141552"/>
    </source>
</evidence>
<dbReference type="AlphaFoldDB" id="A0A9Q0G7L5"/>
<gene>
    <name evidence="6" type="ORF">Tsubulata_048735</name>
</gene>
<keyword evidence="4" id="KW-1133">Transmembrane helix</keyword>
<evidence type="ECO:0000256" key="5">
    <source>
        <dbReference type="SAM" id="SignalP"/>
    </source>
</evidence>
<accession>A0A9Q0G7L5</accession>
<dbReference type="InterPro" id="IPR011009">
    <property type="entry name" value="Kinase-like_dom_sf"/>
</dbReference>
<dbReference type="PANTHER" id="PTHR46008:SF2">
    <property type="entry name" value="LEAF RUST 10 DISEASE-RESISTANCE LOCUS RECEPTOR-LIKE PROTEIN KINASE-LIKE 1.4"/>
    <property type="match status" value="1"/>
</dbReference>
<keyword evidence="2 3" id="KW-0067">ATP-binding</keyword>